<proteinExistence type="predicted"/>
<reference evidence="1" key="1">
    <citation type="submission" date="2019-01" db="EMBL/GenBank/DDBJ databases">
        <title>Genomic signatures and co-occurrence patterns of the ultra-small Saccharimodia (Patescibacteria phylum) suggest a symbiotic lifestyle.</title>
        <authorList>
            <person name="Lemos L."/>
            <person name="Medeiros J."/>
            <person name="Andreote F."/>
            <person name="Fernandes G."/>
            <person name="Varani A."/>
            <person name="Oliveira G."/>
            <person name="Pylro V."/>
        </authorList>
    </citation>
    <scope>NUCLEOTIDE SEQUENCE [LARGE SCALE GENOMIC DNA]</scope>
    <source>
        <strain evidence="1">AMD01</strain>
    </source>
</reference>
<dbReference type="AlphaFoldDB" id="A0A4Q0AK44"/>
<protein>
    <submittedName>
        <fullName evidence="1">30S ribosomal protein S21</fullName>
    </submittedName>
</protein>
<keyword evidence="2" id="KW-1185">Reference proteome</keyword>
<organism evidence="1 2">
    <name type="scientific">Candidatus Chaera renei</name>
    <dbReference type="NCBI Taxonomy" id="2506947"/>
    <lineage>
        <taxon>Bacteria</taxon>
        <taxon>Candidatus Saccharimonadota</taxon>
        <taxon>Candidatus Saccharimonadia</taxon>
        <taxon>Candidatus Saccharimonadales</taxon>
        <taxon>Candidatus Saccharimonadaceae</taxon>
        <taxon>Candidatus Chaera</taxon>
    </lineage>
</organism>
<dbReference type="GO" id="GO:0005840">
    <property type="term" value="C:ribosome"/>
    <property type="evidence" value="ECO:0007669"/>
    <property type="project" value="UniProtKB-KW"/>
</dbReference>
<accession>A0A4Q0AK44</accession>
<comment type="caution">
    <text evidence="1">The sequence shown here is derived from an EMBL/GenBank/DDBJ whole genome shotgun (WGS) entry which is preliminary data.</text>
</comment>
<evidence type="ECO:0000313" key="2">
    <source>
        <dbReference type="Proteomes" id="UP000289269"/>
    </source>
</evidence>
<dbReference type="EMBL" id="SCKW01000002">
    <property type="protein sequence ID" value="RWZ79827.1"/>
    <property type="molecule type" value="Genomic_DNA"/>
</dbReference>
<evidence type="ECO:0000313" key="1">
    <source>
        <dbReference type="EMBL" id="RWZ79827.1"/>
    </source>
</evidence>
<name>A0A4Q0AK44_9BACT</name>
<sequence length="71" mass="8221">MIQVTRKDSNEANENLIRRFSRKVLQSGIIATAKAGQRFSKPVSKIERRRKAIVRKARKSEKLMKARLGLR</sequence>
<dbReference type="Proteomes" id="UP000289269">
    <property type="component" value="Unassembled WGS sequence"/>
</dbReference>
<keyword evidence="1" id="KW-0687">Ribonucleoprotein</keyword>
<gene>
    <name evidence="1" type="ORF">EOT04_00350</name>
</gene>
<keyword evidence="1" id="KW-0689">Ribosomal protein</keyword>